<dbReference type="VEuPathDB" id="TriTrypDB:TCDM_13177"/>
<proteinExistence type="predicted"/>
<dbReference type="EMBL" id="AYLP01000876">
    <property type="protein sequence ID" value="ESS55356.1"/>
    <property type="molecule type" value="Genomic_DNA"/>
</dbReference>
<gene>
    <name evidence="2" type="ORF">TCDM_13177</name>
</gene>
<accession>V5CJ07</accession>
<name>V5CJ07_TRYCR</name>
<evidence type="ECO:0000313" key="3">
    <source>
        <dbReference type="Proteomes" id="UP000017861"/>
    </source>
</evidence>
<dbReference type="AlphaFoldDB" id="V5CJ07"/>
<dbReference type="Proteomes" id="UP000017861">
    <property type="component" value="Unassembled WGS sequence"/>
</dbReference>
<organism evidence="2 3">
    <name type="scientific">Trypanosoma cruzi Dm28c</name>
    <dbReference type="NCBI Taxonomy" id="1416333"/>
    <lineage>
        <taxon>Eukaryota</taxon>
        <taxon>Discoba</taxon>
        <taxon>Euglenozoa</taxon>
        <taxon>Kinetoplastea</taxon>
        <taxon>Metakinetoplastina</taxon>
        <taxon>Trypanosomatida</taxon>
        <taxon>Trypanosomatidae</taxon>
        <taxon>Trypanosoma</taxon>
        <taxon>Schizotrypanum</taxon>
    </lineage>
</organism>
<sequence>MRPHVVDGRAHTAAGWAEGRQSTARWSARICGAHVGKSFWRRQRRAILLSEGVAAPPTQKVTFDTEGTCRHVEEWAGIAPCLCAEPPLGARFPGRARNTVPATPTGACHAVYAPSFLLGIPPVRSPDCSEKVHVPDWVVLLRKGSCNHGFFFSGLIAWDTAARWREHEVYIATSLYQEEQHNPNIFSDLASHGQWDDAECLNCRQGVRSHQHSCGRLGCFQTKGMRCLMPLSMARHSALYEDASLPDAARCTSTGRSVVAVEPYNSAADPDASSAREEETSVHNSKS</sequence>
<evidence type="ECO:0000313" key="2">
    <source>
        <dbReference type="EMBL" id="ESS55356.1"/>
    </source>
</evidence>
<protein>
    <submittedName>
        <fullName evidence="2">Uncharacterized protein</fullName>
    </submittedName>
</protein>
<evidence type="ECO:0000256" key="1">
    <source>
        <dbReference type="SAM" id="MobiDB-lite"/>
    </source>
</evidence>
<reference evidence="2 3" key="1">
    <citation type="journal article" date="2014" name="Genome Announc.">
        <title>Trypanosoma cruzi Clone Dm28c Draft Genome Sequence.</title>
        <authorList>
            <person name="Grisard E.C."/>
            <person name="Teixeira S.M."/>
            <person name="de Almeida L.G."/>
            <person name="Stoco P.H."/>
            <person name="Gerber A.L."/>
            <person name="Talavera-Lopez C."/>
            <person name="Lima O.C."/>
            <person name="Andersson B."/>
            <person name="de Vasconcelos A.T."/>
        </authorList>
    </citation>
    <scope>NUCLEOTIDE SEQUENCE [LARGE SCALE GENOMIC DNA]</scope>
    <source>
        <strain evidence="2 3">Dm28c</strain>
    </source>
</reference>
<dbReference type="OrthoDB" id="10321448at2759"/>
<comment type="caution">
    <text evidence="2">The sequence shown here is derived from an EMBL/GenBank/DDBJ whole genome shotgun (WGS) entry which is preliminary data.</text>
</comment>
<feature type="region of interest" description="Disordered" evidence="1">
    <location>
        <begin position="262"/>
        <end position="287"/>
    </location>
</feature>